<keyword evidence="2" id="KW-0547">Nucleotide-binding</keyword>
<accession>A0A7J6VIX5</accession>
<evidence type="ECO:0000313" key="3">
    <source>
        <dbReference type="Proteomes" id="UP000554482"/>
    </source>
</evidence>
<comment type="caution">
    <text evidence="2">The sequence shown here is derived from an EMBL/GenBank/DDBJ whole genome shotgun (WGS) entry which is preliminary data.</text>
</comment>
<sequence>MQTSQIPQRQRRSQMTPERLALERSYDRNRYRQRLANMSSEQLALRTEQQRNYRRQQTQNMSEAQRAALRERQRLRSRERRMSVRSIHLGLPNVIAPCSQNNLLPHNEITARIQSHAQSEVARFSGTQPNVSLTVDVGALDIAIDNGQTSSNPSQQIPPDETPIINDIYNLWDVDISQSNTALEPSPSQTEHHNNPTRQRRIPTLQRDHLIIVQGIM</sequence>
<proteinExistence type="predicted"/>
<gene>
    <name evidence="2" type="ORF">FRX31_025706</name>
</gene>
<keyword evidence="2" id="KW-0378">Hydrolase</keyword>
<keyword evidence="3" id="KW-1185">Reference proteome</keyword>
<feature type="compositionally biased region" description="Basic and acidic residues" evidence="1">
    <location>
        <begin position="68"/>
        <end position="80"/>
    </location>
</feature>
<dbReference type="Proteomes" id="UP000554482">
    <property type="component" value="Unassembled WGS sequence"/>
</dbReference>
<reference evidence="2 3" key="1">
    <citation type="submission" date="2020-06" db="EMBL/GenBank/DDBJ databases">
        <title>Transcriptomic and genomic resources for Thalictrum thalictroides and T. hernandezii: Facilitating candidate gene discovery in an emerging model plant lineage.</title>
        <authorList>
            <person name="Arias T."/>
            <person name="Riano-Pachon D.M."/>
            <person name="Di Stilio V.S."/>
        </authorList>
    </citation>
    <scope>NUCLEOTIDE SEQUENCE [LARGE SCALE GENOMIC DNA]</scope>
    <source>
        <strain evidence="3">cv. WT478/WT964</strain>
        <tissue evidence="2">Leaves</tissue>
    </source>
</reference>
<feature type="compositionally biased region" description="Polar residues" evidence="1">
    <location>
        <begin position="180"/>
        <end position="189"/>
    </location>
</feature>
<feature type="compositionally biased region" description="Low complexity" evidence="1">
    <location>
        <begin position="55"/>
        <end position="67"/>
    </location>
</feature>
<keyword evidence="2" id="KW-0067">ATP-binding</keyword>
<feature type="region of interest" description="Disordered" evidence="1">
    <location>
        <begin position="180"/>
        <end position="202"/>
    </location>
</feature>
<dbReference type="AlphaFoldDB" id="A0A7J6VIX5"/>
<evidence type="ECO:0000256" key="1">
    <source>
        <dbReference type="SAM" id="MobiDB-lite"/>
    </source>
</evidence>
<protein>
    <submittedName>
        <fullName evidence="2">Atp-dependent dna helicase</fullName>
    </submittedName>
</protein>
<evidence type="ECO:0000313" key="2">
    <source>
        <dbReference type="EMBL" id="KAF5184707.1"/>
    </source>
</evidence>
<name>A0A7J6VIX5_THATH</name>
<organism evidence="2 3">
    <name type="scientific">Thalictrum thalictroides</name>
    <name type="common">Rue-anemone</name>
    <name type="synonym">Anemone thalictroides</name>
    <dbReference type="NCBI Taxonomy" id="46969"/>
    <lineage>
        <taxon>Eukaryota</taxon>
        <taxon>Viridiplantae</taxon>
        <taxon>Streptophyta</taxon>
        <taxon>Embryophyta</taxon>
        <taxon>Tracheophyta</taxon>
        <taxon>Spermatophyta</taxon>
        <taxon>Magnoliopsida</taxon>
        <taxon>Ranunculales</taxon>
        <taxon>Ranunculaceae</taxon>
        <taxon>Thalictroideae</taxon>
        <taxon>Thalictrum</taxon>
    </lineage>
</organism>
<feature type="region of interest" description="Disordered" evidence="1">
    <location>
        <begin position="52"/>
        <end position="80"/>
    </location>
</feature>
<dbReference type="EMBL" id="JABWDY010031714">
    <property type="protein sequence ID" value="KAF5184707.1"/>
    <property type="molecule type" value="Genomic_DNA"/>
</dbReference>
<keyword evidence="2" id="KW-0347">Helicase</keyword>
<dbReference type="GO" id="GO:0004386">
    <property type="term" value="F:helicase activity"/>
    <property type="evidence" value="ECO:0007669"/>
    <property type="project" value="UniProtKB-KW"/>
</dbReference>